<gene>
    <name evidence="1" type="ORF">AVEN_192881_1</name>
</gene>
<protein>
    <submittedName>
        <fullName evidence="1">Uncharacterized protein</fullName>
    </submittedName>
</protein>
<name>A0A4Y2Q0C2_ARAVE</name>
<sequence length="177" mass="21020">MKWLSEERLLICGVTLIFATLQRVGKFDPGTSCISRVVWQRLIDRVKEKVSKLVLPESLKERMMYLVRPVDEEILRWKLFHEYILSPSHVYLVMHILEQLCWTCIGAVDYQKTAEELVCLESLDVVNAADQLVYIAWKITFQCFEWNSLKSIRLFLLMKYILCQRIWFIWSIIGLPF</sequence>
<accession>A0A4Y2Q0C2</accession>
<organism evidence="1 2">
    <name type="scientific">Araneus ventricosus</name>
    <name type="common">Orbweaver spider</name>
    <name type="synonym">Epeira ventricosa</name>
    <dbReference type="NCBI Taxonomy" id="182803"/>
    <lineage>
        <taxon>Eukaryota</taxon>
        <taxon>Metazoa</taxon>
        <taxon>Ecdysozoa</taxon>
        <taxon>Arthropoda</taxon>
        <taxon>Chelicerata</taxon>
        <taxon>Arachnida</taxon>
        <taxon>Araneae</taxon>
        <taxon>Araneomorphae</taxon>
        <taxon>Entelegynae</taxon>
        <taxon>Araneoidea</taxon>
        <taxon>Araneidae</taxon>
        <taxon>Araneus</taxon>
    </lineage>
</organism>
<reference evidence="1 2" key="1">
    <citation type="journal article" date="2019" name="Sci. Rep.">
        <title>Orb-weaving spider Araneus ventricosus genome elucidates the spidroin gene catalogue.</title>
        <authorList>
            <person name="Kono N."/>
            <person name="Nakamura H."/>
            <person name="Ohtoshi R."/>
            <person name="Moran D.A.P."/>
            <person name="Shinohara A."/>
            <person name="Yoshida Y."/>
            <person name="Fujiwara M."/>
            <person name="Mori M."/>
            <person name="Tomita M."/>
            <person name="Arakawa K."/>
        </authorList>
    </citation>
    <scope>NUCLEOTIDE SEQUENCE [LARGE SCALE GENOMIC DNA]</scope>
</reference>
<dbReference type="Proteomes" id="UP000499080">
    <property type="component" value="Unassembled WGS sequence"/>
</dbReference>
<dbReference type="EMBL" id="BGPR01012588">
    <property type="protein sequence ID" value="GBN56772.1"/>
    <property type="molecule type" value="Genomic_DNA"/>
</dbReference>
<dbReference type="AlphaFoldDB" id="A0A4Y2Q0C2"/>
<evidence type="ECO:0000313" key="1">
    <source>
        <dbReference type="EMBL" id="GBN56772.1"/>
    </source>
</evidence>
<comment type="caution">
    <text evidence="1">The sequence shown here is derived from an EMBL/GenBank/DDBJ whole genome shotgun (WGS) entry which is preliminary data.</text>
</comment>
<evidence type="ECO:0000313" key="2">
    <source>
        <dbReference type="Proteomes" id="UP000499080"/>
    </source>
</evidence>
<keyword evidence="2" id="KW-1185">Reference proteome</keyword>
<proteinExistence type="predicted"/>